<dbReference type="InterPro" id="IPR013324">
    <property type="entry name" value="RNA_pol_sigma_r3/r4-like"/>
</dbReference>
<evidence type="ECO:0000259" key="2">
    <source>
        <dbReference type="PROSITE" id="PS51481"/>
    </source>
</evidence>
<evidence type="ECO:0000256" key="1">
    <source>
        <dbReference type="SAM" id="MobiDB-lite"/>
    </source>
</evidence>
<evidence type="ECO:0000313" key="3">
    <source>
        <dbReference type="EMBL" id="MQT15234.1"/>
    </source>
</evidence>
<dbReference type="GO" id="GO:0005829">
    <property type="term" value="C:cytosol"/>
    <property type="evidence" value="ECO:0007669"/>
    <property type="project" value="TreeGrafter"/>
</dbReference>
<dbReference type="GO" id="GO:0003677">
    <property type="term" value="F:DNA binding"/>
    <property type="evidence" value="ECO:0007669"/>
    <property type="project" value="InterPro"/>
</dbReference>
<dbReference type="FunFam" id="3.40.50.10440:FF:000001">
    <property type="entry name" value="Dihydroxyacetone kinase, DhaK subunit"/>
    <property type="match status" value="1"/>
</dbReference>
<dbReference type="EMBL" id="VWNA01000003">
    <property type="protein sequence ID" value="MQT15234.1"/>
    <property type="molecule type" value="Genomic_DNA"/>
</dbReference>
<dbReference type="Proteomes" id="UP000332515">
    <property type="component" value="Unassembled WGS sequence"/>
</dbReference>
<dbReference type="Pfam" id="PF08281">
    <property type="entry name" value="Sigma70_r4_2"/>
    <property type="match status" value="1"/>
</dbReference>
<dbReference type="Pfam" id="PF02733">
    <property type="entry name" value="Dak1"/>
    <property type="match status" value="1"/>
</dbReference>
<dbReference type="InterPro" id="IPR007324">
    <property type="entry name" value="Sugar-bd_dom_put"/>
</dbReference>
<dbReference type="PANTHER" id="PTHR28629:SF4">
    <property type="entry name" value="TRIOKINASE_FMN CYCLASE"/>
    <property type="match status" value="1"/>
</dbReference>
<dbReference type="SUPFAM" id="SSF88659">
    <property type="entry name" value="Sigma3 and sigma4 domains of RNA polymerase sigma factors"/>
    <property type="match status" value="1"/>
</dbReference>
<dbReference type="InterPro" id="IPR004006">
    <property type="entry name" value="DhaK_dom"/>
</dbReference>
<dbReference type="SUPFAM" id="SSF82549">
    <property type="entry name" value="DAK1/DegV-like"/>
    <property type="match status" value="1"/>
</dbReference>
<dbReference type="GO" id="GO:0006352">
    <property type="term" value="P:DNA-templated transcription initiation"/>
    <property type="evidence" value="ECO:0007669"/>
    <property type="project" value="InterPro"/>
</dbReference>
<name>A0A6A7Y7F5_9HYPH</name>
<protein>
    <submittedName>
        <fullName evidence="3">Dihydroxyacetone kinase subunit DhaK</fullName>
        <ecNumber evidence="3">2.7.1.121</ecNumber>
    </submittedName>
</protein>
<dbReference type="Gene3D" id="3.40.50.10440">
    <property type="entry name" value="Dihydroxyacetone kinase, domain 1"/>
    <property type="match status" value="1"/>
</dbReference>
<dbReference type="SUPFAM" id="SSF100950">
    <property type="entry name" value="NagB/RpiA/CoA transferase-like"/>
    <property type="match status" value="1"/>
</dbReference>
<dbReference type="PANTHER" id="PTHR28629">
    <property type="entry name" value="TRIOKINASE/FMN CYCLASE"/>
    <property type="match status" value="1"/>
</dbReference>
<feature type="region of interest" description="Disordered" evidence="1">
    <location>
        <begin position="1"/>
        <end position="27"/>
    </location>
</feature>
<gene>
    <name evidence="3" type="primary">dhaK</name>
    <name evidence="3" type="ORF">F0357_21750</name>
</gene>
<feature type="domain" description="DhaK" evidence="2">
    <location>
        <begin position="370"/>
        <end position="693"/>
    </location>
</feature>
<dbReference type="Gene3D" id="3.30.1180.20">
    <property type="entry name" value="Dihydroxyacetone kinase, domain 2"/>
    <property type="match status" value="1"/>
</dbReference>
<comment type="caution">
    <text evidence="3">The sequence shown here is derived from an EMBL/GenBank/DDBJ whole genome shotgun (WGS) entry which is preliminary data.</text>
</comment>
<dbReference type="EC" id="2.7.1.121" evidence="3"/>
<dbReference type="GO" id="GO:0019563">
    <property type="term" value="P:glycerol catabolic process"/>
    <property type="evidence" value="ECO:0007669"/>
    <property type="project" value="TreeGrafter"/>
</dbReference>
<dbReference type="Gene3D" id="1.10.10.10">
    <property type="entry name" value="Winged helix-like DNA-binding domain superfamily/Winged helix DNA-binding domain"/>
    <property type="match status" value="1"/>
</dbReference>
<dbReference type="PROSITE" id="PS51481">
    <property type="entry name" value="DHAK"/>
    <property type="match status" value="1"/>
</dbReference>
<keyword evidence="3" id="KW-0418">Kinase</keyword>
<dbReference type="Pfam" id="PF04198">
    <property type="entry name" value="Sugar-bind"/>
    <property type="match status" value="1"/>
</dbReference>
<dbReference type="InterPro" id="IPR036388">
    <property type="entry name" value="WH-like_DNA-bd_sf"/>
</dbReference>
<accession>A0A6A7Y7F5</accession>
<evidence type="ECO:0000313" key="4">
    <source>
        <dbReference type="Proteomes" id="UP000332515"/>
    </source>
</evidence>
<dbReference type="GO" id="GO:0047324">
    <property type="term" value="F:phosphoenolpyruvate-glycerone phosphotransferase activity"/>
    <property type="evidence" value="ECO:0007669"/>
    <property type="project" value="UniProtKB-EC"/>
</dbReference>
<keyword evidence="4" id="KW-1185">Reference proteome</keyword>
<proteinExistence type="predicted"/>
<dbReference type="InterPro" id="IPR013249">
    <property type="entry name" value="RNA_pol_sigma70_r4_t2"/>
</dbReference>
<dbReference type="RefSeq" id="WP_153490014.1">
    <property type="nucleotide sequence ID" value="NZ_VWNA01000003.1"/>
</dbReference>
<reference evidence="3 4" key="1">
    <citation type="submission" date="2019-09" db="EMBL/GenBank/DDBJ databases">
        <title>Segnochrobactrum spirostomi gen. nov., sp. nov., isolated from the ciliate Spirostomum cf. yagiui and description of a novel family, Segnochrobactraceae fam. nov. within the order Rhizobiales of the class Alphaproteobacteria.</title>
        <authorList>
            <person name="Akter S."/>
            <person name="Shazib S.U.A."/>
            <person name="Shin M.K."/>
        </authorList>
    </citation>
    <scope>NUCLEOTIDE SEQUENCE [LARGE SCALE GENOMIC DNA]</scope>
    <source>
        <strain evidence="3 4">Sp-1</strain>
    </source>
</reference>
<dbReference type="GO" id="GO:0030246">
    <property type="term" value="F:carbohydrate binding"/>
    <property type="evidence" value="ECO:0007669"/>
    <property type="project" value="InterPro"/>
</dbReference>
<dbReference type="AlphaFoldDB" id="A0A6A7Y7F5"/>
<dbReference type="GO" id="GO:0004371">
    <property type="term" value="F:glycerone kinase activity"/>
    <property type="evidence" value="ECO:0007669"/>
    <property type="project" value="InterPro"/>
</dbReference>
<sequence length="696" mass="73137">MSGRASPSPRSTGVRRVAGDDAQSGSPLRFGGDPHVWACWLYYQDGLTQGEIAEAMGISRATVNAYLSEAREKGIVNISLDPSRLASLTIAEDLRRHFGLDECLVVPSEETRPLIDRLAMAGALALRTILKSGDTLGVVWGRTVMAIAERLDLPSLHDMTVVQATGATPATFPYTPTLCALAFARALSARCVNISAPAIVGSPDLARILMEERLVAGEFAALEAANRIVFGISSLRPNSTIHASGFFEEVSLQHYLAQGAVGVLAGRFIDRQGALVEGPLDARTIGIPLDKLAAIRTRIAVAGGFDKVPALLALLRGGYANVLITDAATGRGILNADGGVVPRPRTAAPARAASGSPASVRTHVKKFLNRPADAVDEMLEGALQAHGRHLVALAGQRRVFVARHGPRPGKVGLVVGGGAGHEPCFLGYVGRGLADAVVVGNVFSSPPPDPIADGARAVSGGAGVLFVYGNYAGDVMNFEMAAELVEADGIKVRTVLTTDDIASSAREDRDGRRGVAGNVLVFKIAGAACDLGLSLETCEAMARKANRRTFTMGVALEPCSLPQSRRPNFELGAEEMEVGIGIHGEPGVARAPVAPADAIVDRIMDAIFAEMNPAPGDRVAVLVNSFGATPMMELYILYRRVAQRLAARGLVIAANWIGPYCTSLDMAGASISILHLDEELWTLLKHPCDAAALSVV</sequence>
<dbReference type="Gene3D" id="3.40.50.1360">
    <property type="match status" value="1"/>
</dbReference>
<keyword evidence="3" id="KW-0808">Transferase</keyword>
<dbReference type="InterPro" id="IPR037171">
    <property type="entry name" value="NagB/RpiA_transferase-like"/>
</dbReference>
<dbReference type="InterPro" id="IPR050861">
    <property type="entry name" value="Dihydroxyacetone_Kinase"/>
</dbReference>
<dbReference type="GO" id="GO:0016987">
    <property type="term" value="F:sigma factor activity"/>
    <property type="evidence" value="ECO:0007669"/>
    <property type="project" value="InterPro"/>
</dbReference>
<organism evidence="3 4">
    <name type="scientific">Segnochrobactrum spirostomi</name>
    <dbReference type="NCBI Taxonomy" id="2608987"/>
    <lineage>
        <taxon>Bacteria</taxon>
        <taxon>Pseudomonadati</taxon>
        <taxon>Pseudomonadota</taxon>
        <taxon>Alphaproteobacteria</taxon>
        <taxon>Hyphomicrobiales</taxon>
        <taxon>Segnochrobactraceae</taxon>
        <taxon>Segnochrobactrum</taxon>
    </lineage>
</organism>